<feature type="compositionally biased region" description="Polar residues" evidence="1">
    <location>
        <begin position="12"/>
        <end position="30"/>
    </location>
</feature>
<proteinExistence type="predicted"/>
<dbReference type="EMBL" id="SNRW01000732">
    <property type="protein sequence ID" value="KAA6399532.1"/>
    <property type="molecule type" value="Genomic_DNA"/>
</dbReference>
<accession>A0A5J4WY72</accession>
<gene>
    <name evidence="2" type="ORF">EZS28_004942</name>
</gene>
<sequence length="106" mass="11674">MDTKKDAGTGTEGTANIYDNATHQHPSNIDPTVTNVPLVNSSAVSNDTSDYYCRNDYQHPQQLTYDGNFFATKFNKTSGLSTEQPCSNGDTTIIDRKLQRTYQSSG</sequence>
<dbReference type="AlphaFoldDB" id="A0A5J4WY72"/>
<evidence type="ECO:0000256" key="1">
    <source>
        <dbReference type="SAM" id="MobiDB-lite"/>
    </source>
</evidence>
<reference evidence="2 3" key="1">
    <citation type="submission" date="2019-03" db="EMBL/GenBank/DDBJ databases">
        <title>Single cell metagenomics reveals metabolic interactions within the superorganism composed of flagellate Streblomastix strix and complex community of Bacteroidetes bacteria on its surface.</title>
        <authorList>
            <person name="Treitli S.C."/>
            <person name="Kolisko M."/>
            <person name="Husnik F."/>
            <person name="Keeling P."/>
            <person name="Hampl V."/>
        </authorList>
    </citation>
    <scope>NUCLEOTIDE SEQUENCE [LARGE SCALE GENOMIC DNA]</scope>
    <source>
        <strain evidence="2">ST1C</strain>
    </source>
</reference>
<organism evidence="2 3">
    <name type="scientific">Streblomastix strix</name>
    <dbReference type="NCBI Taxonomy" id="222440"/>
    <lineage>
        <taxon>Eukaryota</taxon>
        <taxon>Metamonada</taxon>
        <taxon>Preaxostyla</taxon>
        <taxon>Oxymonadida</taxon>
        <taxon>Streblomastigidae</taxon>
        <taxon>Streblomastix</taxon>
    </lineage>
</organism>
<evidence type="ECO:0000313" key="2">
    <source>
        <dbReference type="EMBL" id="KAA6399532.1"/>
    </source>
</evidence>
<comment type="caution">
    <text evidence="2">The sequence shown here is derived from an EMBL/GenBank/DDBJ whole genome shotgun (WGS) entry which is preliminary data.</text>
</comment>
<evidence type="ECO:0000313" key="3">
    <source>
        <dbReference type="Proteomes" id="UP000324800"/>
    </source>
</evidence>
<dbReference type="Proteomes" id="UP000324800">
    <property type="component" value="Unassembled WGS sequence"/>
</dbReference>
<feature type="region of interest" description="Disordered" evidence="1">
    <location>
        <begin position="1"/>
        <end position="30"/>
    </location>
</feature>
<protein>
    <submittedName>
        <fullName evidence="2">Uncharacterized protein</fullName>
    </submittedName>
</protein>
<name>A0A5J4WY72_9EUKA</name>